<dbReference type="Pfam" id="PF00535">
    <property type="entry name" value="Glycos_transf_2"/>
    <property type="match status" value="1"/>
</dbReference>
<dbReference type="Gene3D" id="3.90.550.10">
    <property type="entry name" value="Spore Coat Polysaccharide Biosynthesis Protein SpsA, Chain A"/>
    <property type="match status" value="1"/>
</dbReference>
<protein>
    <recommendedName>
        <fullName evidence="1">Glycosyltransferase 2-like domain-containing protein</fullName>
    </recommendedName>
</protein>
<feature type="domain" description="Glycosyltransferase 2-like" evidence="1">
    <location>
        <begin position="8"/>
        <end position="166"/>
    </location>
</feature>
<dbReference type="InterPro" id="IPR050256">
    <property type="entry name" value="Glycosyltransferase_2"/>
</dbReference>
<dbReference type="InterPro" id="IPR001173">
    <property type="entry name" value="Glyco_trans_2-like"/>
</dbReference>
<evidence type="ECO:0000259" key="1">
    <source>
        <dbReference type="Pfam" id="PF00535"/>
    </source>
</evidence>
<dbReference type="PANTHER" id="PTHR48090:SF7">
    <property type="entry name" value="RFBJ PROTEIN"/>
    <property type="match status" value="1"/>
</dbReference>
<comment type="caution">
    <text evidence="2">The sequence shown here is derived from an EMBL/GenBank/DDBJ whole genome shotgun (WGS) entry which is preliminary data.</text>
</comment>
<evidence type="ECO:0000313" key="2">
    <source>
        <dbReference type="EMBL" id="OGC55702.1"/>
    </source>
</evidence>
<organism evidence="2 3">
    <name type="scientific">candidate division WWE3 bacterium RIFCSPLOWO2_01_FULL_41_18</name>
    <dbReference type="NCBI Taxonomy" id="1802625"/>
    <lineage>
        <taxon>Bacteria</taxon>
        <taxon>Katanobacteria</taxon>
    </lineage>
</organism>
<gene>
    <name evidence="2" type="ORF">A3A78_01525</name>
</gene>
<accession>A0A1F4VEK9</accession>
<dbReference type="CDD" id="cd04179">
    <property type="entry name" value="DPM_DPG-synthase_like"/>
    <property type="match status" value="1"/>
</dbReference>
<dbReference type="AlphaFoldDB" id="A0A1F4VEK9"/>
<dbReference type="Proteomes" id="UP000176504">
    <property type="component" value="Unassembled WGS sequence"/>
</dbReference>
<evidence type="ECO:0000313" key="3">
    <source>
        <dbReference type="Proteomes" id="UP000176504"/>
    </source>
</evidence>
<sequence>MILGKKISIVIPCKNEQRVIGRTVKAVPSYVDQIIVVDNGSTDNTSEVARKAGAAVLHENRKLNGIGYGYAHMMGLRHATGDYIFAVDGDNTYPVKEIEKIVLKMEREDLDFVSCNRLPLKNPKAISKTRQLGIFILNLETFILYGKAIKDILTGMWCVRKSAVNKLKLRMGDWNLSPEIKISALANKEIKFSEYHIDHFVREEEPSKQMIWKTGFNHLFYILERRFTQDNLVYQYGLKFVNSVKQFPVLLR</sequence>
<name>A0A1F4VEK9_UNCKA</name>
<proteinExistence type="predicted"/>
<dbReference type="PANTHER" id="PTHR48090">
    <property type="entry name" value="UNDECAPRENYL-PHOSPHATE 4-DEOXY-4-FORMAMIDO-L-ARABINOSE TRANSFERASE-RELATED"/>
    <property type="match status" value="1"/>
</dbReference>
<reference evidence="2 3" key="1">
    <citation type="journal article" date="2016" name="Nat. Commun.">
        <title>Thousands of microbial genomes shed light on interconnected biogeochemical processes in an aquifer system.</title>
        <authorList>
            <person name="Anantharaman K."/>
            <person name="Brown C.T."/>
            <person name="Hug L.A."/>
            <person name="Sharon I."/>
            <person name="Castelle C.J."/>
            <person name="Probst A.J."/>
            <person name="Thomas B.C."/>
            <person name="Singh A."/>
            <person name="Wilkins M.J."/>
            <person name="Karaoz U."/>
            <person name="Brodie E.L."/>
            <person name="Williams K.H."/>
            <person name="Hubbard S.S."/>
            <person name="Banfield J.F."/>
        </authorList>
    </citation>
    <scope>NUCLEOTIDE SEQUENCE [LARGE SCALE GENOMIC DNA]</scope>
</reference>
<dbReference type="InterPro" id="IPR029044">
    <property type="entry name" value="Nucleotide-diphossugar_trans"/>
</dbReference>
<dbReference type="SUPFAM" id="SSF53448">
    <property type="entry name" value="Nucleotide-diphospho-sugar transferases"/>
    <property type="match status" value="1"/>
</dbReference>
<dbReference type="EMBL" id="MEVI01000001">
    <property type="protein sequence ID" value="OGC55702.1"/>
    <property type="molecule type" value="Genomic_DNA"/>
</dbReference>